<feature type="region of interest" description="Disordered" evidence="1">
    <location>
        <begin position="411"/>
        <end position="520"/>
    </location>
</feature>
<evidence type="ECO:0000313" key="3">
    <source>
        <dbReference type="EMBL" id="KAL2062005.1"/>
    </source>
</evidence>
<sequence>MSFWDKTKHGSKAAFDKGWTAFEKLGAPVNKLTNKIGSEAFWPQGLGPESDKAARILKSFCKDGFYKDENLATSPTTGPAVVGAPATTAPGTGFPPSGTPATDVPTTGTPAVISKVPTSPGPKNKPKVLVKIPQKVIQNCVGLAVFTVMRTGLWVSGAGGSGVLIARKEDGNWGPPSGILIHTLGVGFMAGIDIYDCVIVINNRKALEAFKTMRVSLGGELSVVAGPLGAGGVLEAELIKNSKKPIFSYVKSRGLYGGLQIDGTIIVERNDENAKFYGERLPISNILAGQVKSIPVQTKMLMEVIKQAEGRTDVDHVVLEQASHIPPPSDVEVEKMSEPTHDQKVNFAPPPQYEPTHVGGASSSTHDEKIGLGNQQAYPVPTYDQGQSSSYAGQQTYPAQNYQDQTSYGALQTGTSQHSTGMPISSTHNPSAPATGSNGVPPYDSTLYDPPTPAATNNHPLPLGHNPVRTDSGFAPPPGPTPAQSIQRTDSGFPGPPPKSPKREVGGEEKRDPDAPPRYT</sequence>
<evidence type="ECO:0000313" key="4">
    <source>
        <dbReference type="Proteomes" id="UP001595075"/>
    </source>
</evidence>
<evidence type="ECO:0000259" key="2">
    <source>
        <dbReference type="Pfam" id="PF04366"/>
    </source>
</evidence>
<feature type="domain" description="Ysc84 actin-binding" evidence="2">
    <location>
        <begin position="182"/>
        <end position="308"/>
    </location>
</feature>
<dbReference type="InterPro" id="IPR051702">
    <property type="entry name" value="SH3_domain_YSC84-like"/>
</dbReference>
<dbReference type="PANTHER" id="PTHR15629">
    <property type="entry name" value="SH3YL1 PROTEIN"/>
    <property type="match status" value="1"/>
</dbReference>
<comment type="caution">
    <text evidence="3">The sequence shown here is derived from an EMBL/GenBank/DDBJ whole genome shotgun (WGS) entry which is preliminary data.</text>
</comment>
<dbReference type="Proteomes" id="UP001595075">
    <property type="component" value="Unassembled WGS sequence"/>
</dbReference>
<dbReference type="CDD" id="cd11524">
    <property type="entry name" value="SYLF"/>
    <property type="match status" value="1"/>
</dbReference>
<evidence type="ECO:0000256" key="1">
    <source>
        <dbReference type="SAM" id="MobiDB-lite"/>
    </source>
</evidence>
<feature type="compositionally biased region" description="Basic and acidic residues" evidence="1">
    <location>
        <begin position="501"/>
        <end position="520"/>
    </location>
</feature>
<feature type="compositionally biased region" description="Basic and acidic residues" evidence="1">
    <location>
        <begin position="332"/>
        <end position="344"/>
    </location>
</feature>
<protein>
    <recommendedName>
        <fullName evidence="2">Ysc84 actin-binding domain-containing protein</fullName>
    </recommendedName>
</protein>
<dbReference type="Pfam" id="PF04366">
    <property type="entry name" value="Ysc84"/>
    <property type="match status" value="1"/>
</dbReference>
<feature type="compositionally biased region" description="Polar residues" evidence="1">
    <location>
        <begin position="411"/>
        <end position="438"/>
    </location>
</feature>
<dbReference type="InterPro" id="IPR007461">
    <property type="entry name" value="Ysc84_actin-binding"/>
</dbReference>
<accession>A0ABR4BWI6</accession>
<dbReference type="PANTHER" id="PTHR15629:SF8">
    <property type="entry name" value="DUF500 DOMAIN PROTEIN (AFU_ORTHOLOGUE AFUA_5G07310)"/>
    <property type="match status" value="1"/>
</dbReference>
<proteinExistence type="predicted"/>
<organism evidence="3 4">
    <name type="scientific">Oculimacula yallundae</name>
    <dbReference type="NCBI Taxonomy" id="86028"/>
    <lineage>
        <taxon>Eukaryota</taxon>
        <taxon>Fungi</taxon>
        <taxon>Dikarya</taxon>
        <taxon>Ascomycota</taxon>
        <taxon>Pezizomycotina</taxon>
        <taxon>Leotiomycetes</taxon>
        <taxon>Helotiales</taxon>
        <taxon>Ploettnerulaceae</taxon>
        <taxon>Oculimacula</taxon>
    </lineage>
</organism>
<gene>
    <name evidence="3" type="ORF">VTL71DRAFT_6271</name>
</gene>
<keyword evidence="4" id="KW-1185">Reference proteome</keyword>
<feature type="region of interest" description="Disordered" evidence="1">
    <location>
        <begin position="327"/>
        <end position="369"/>
    </location>
</feature>
<dbReference type="EMBL" id="JAZHXI010000017">
    <property type="protein sequence ID" value="KAL2062005.1"/>
    <property type="molecule type" value="Genomic_DNA"/>
</dbReference>
<reference evidence="3 4" key="1">
    <citation type="journal article" date="2024" name="Commun. Biol.">
        <title>Comparative genomic analysis of thermophilic fungi reveals convergent evolutionary adaptations and gene losses.</title>
        <authorList>
            <person name="Steindorff A.S."/>
            <person name="Aguilar-Pontes M.V."/>
            <person name="Robinson A.J."/>
            <person name="Andreopoulos B."/>
            <person name="LaButti K."/>
            <person name="Kuo A."/>
            <person name="Mondo S."/>
            <person name="Riley R."/>
            <person name="Otillar R."/>
            <person name="Haridas S."/>
            <person name="Lipzen A."/>
            <person name="Grimwood J."/>
            <person name="Schmutz J."/>
            <person name="Clum A."/>
            <person name="Reid I.D."/>
            <person name="Moisan M.C."/>
            <person name="Butler G."/>
            <person name="Nguyen T.T.M."/>
            <person name="Dewar K."/>
            <person name="Conant G."/>
            <person name="Drula E."/>
            <person name="Henrissat B."/>
            <person name="Hansel C."/>
            <person name="Singer S."/>
            <person name="Hutchinson M.I."/>
            <person name="de Vries R.P."/>
            <person name="Natvig D.O."/>
            <person name="Powell A.J."/>
            <person name="Tsang A."/>
            <person name="Grigoriev I.V."/>
        </authorList>
    </citation>
    <scope>NUCLEOTIDE SEQUENCE [LARGE SCALE GENOMIC DNA]</scope>
    <source>
        <strain evidence="3 4">CBS 494.80</strain>
    </source>
</reference>
<name>A0ABR4BWI6_9HELO</name>